<protein>
    <submittedName>
        <fullName evidence="1">Uncharacterized protein</fullName>
    </submittedName>
</protein>
<keyword evidence="2" id="KW-1185">Reference proteome</keyword>
<dbReference type="AlphaFoldDB" id="A0A7J0H9N9"/>
<organism evidence="1 2">
    <name type="scientific">Actinidia rufa</name>
    <dbReference type="NCBI Taxonomy" id="165716"/>
    <lineage>
        <taxon>Eukaryota</taxon>
        <taxon>Viridiplantae</taxon>
        <taxon>Streptophyta</taxon>
        <taxon>Embryophyta</taxon>
        <taxon>Tracheophyta</taxon>
        <taxon>Spermatophyta</taxon>
        <taxon>Magnoliopsida</taxon>
        <taxon>eudicotyledons</taxon>
        <taxon>Gunneridae</taxon>
        <taxon>Pentapetalae</taxon>
        <taxon>asterids</taxon>
        <taxon>Ericales</taxon>
        <taxon>Actinidiaceae</taxon>
        <taxon>Actinidia</taxon>
    </lineage>
</organism>
<comment type="caution">
    <text evidence="1">The sequence shown here is derived from an EMBL/GenBank/DDBJ whole genome shotgun (WGS) entry which is preliminary data.</text>
</comment>
<gene>
    <name evidence="1" type="ORF">Acr_28g0005380</name>
</gene>
<evidence type="ECO:0000313" key="1">
    <source>
        <dbReference type="EMBL" id="GFZ19833.1"/>
    </source>
</evidence>
<dbReference type="EMBL" id="BJWL01000028">
    <property type="protein sequence ID" value="GFZ19833.1"/>
    <property type="molecule type" value="Genomic_DNA"/>
</dbReference>
<accession>A0A7J0H9N9</accession>
<name>A0A7J0H9N9_9ERIC</name>
<sequence>MVCSFILGLFRLNILVGLRQLGEFNSAIGPSYLKDVRSDRLVVQCVGILFVCIRQGQVGMGLFGVLGSSVRLSEQAGKEIFDSGSYDCWATGLASWGIAEQLNSKLFGCWVVELGTQPSNRIQGCWGQIEGSSLKLMLVV</sequence>
<evidence type="ECO:0000313" key="2">
    <source>
        <dbReference type="Proteomes" id="UP000585474"/>
    </source>
</evidence>
<reference evidence="1 2" key="1">
    <citation type="submission" date="2019-07" db="EMBL/GenBank/DDBJ databases">
        <title>De Novo Assembly of kiwifruit Actinidia rufa.</title>
        <authorList>
            <person name="Sugita-Konishi S."/>
            <person name="Sato K."/>
            <person name="Mori E."/>
            <person name="Abe Y."/>
            <person name="Kisaki G."/>
            <person name="Hamano K."/>
            <person name="Suezawa K."/>
            <person name="Otani M."/>
            <person name="Fukuda T."/>
            <person name="Manabe T."/>
            <person name="Gomi K."/>
            <person name="Tabuchi M."/>
            <person name="Akimitsu K."/>
            <person name="Kataoka I."/>
        </authorList>
    </citation>
    <scope>NUCLEOTIDE SEQUENCE [LARGE SCALE GENOMIC DNA]</scope>
    <source>
        <strain evidence="2">cv. Fuchu</strain>
    </source>
</reference>
<proteinExistence type="predicted"/>
<dbReference type="Proteomes" id="UP000585474">
    <property type="component" value="Unassembled WGS sequence"/>
</dbReference>